<dbReference type="SUPFAM" id="SSF56601">
    <property type="entry name" value="beta-lactamase/transpeptidase-like"/>
    <property type="match status" value="1"/>
</dbReference>
<proteinExistence type="predicted"/>
<feature type="domain" description="Beta-lactamase-related" evidence="1">
    <location>
        <begin position="46"/>
        <end position="324"/>
    </location>
</feature>
<dbReference type="AlphaFoldDB" id="A0A0F9W547"/>
<reference evidence="2" key="1">
    <citation type="journal article" date="2015" name="Nature">
        <title>Complex archaea that bridge the gap between prokaryotes and eukaryotes.</title>
        <authorList>
            <person name="Spang A."/>
            <person name="Saw J.H."/>
            <person name="Jorgensen S.L."/>
            <person name="Zaremba-Niedzwiedzka K."/>
            <person name="Martijn J."/>
            <person name="Lind A.E."/>
            <person name="van Eijk R."/>
            <person name="Schleper C."/>
            <person name="Guy L."/>
            <person name="Ettema T.J."/>
        </authorList>
    </citation>
    <scope>NUCLEOTIDE SEQUENCE</scope>
</reference>
<gene>
    <name evidence="2" type="ORF">LCGC14_0059460</name>
</gene>
<sequence length="342" mass="36184">MRATVLLMSCAVISLFHTADVAANAPSSGAFSALNSATSELDRVHAVVVAHDGEIIHEYHQGGPGVASPTNIKSLSKTVLAAITGAAIEAGIIESAEQPMVELFGSNLPNGTAPQVGNITVAHLLSQQAGLERTSGGNYSAWVASSNWVNDALTRPFVDEPGGQMLYSTGTSHLLSAALTHASGETTYALAQRLLGEPLNINIPPWLRDPQGIYFGGNDMQLSPRALIEVGELYRNDGLVFDDSGNSQRVLPEGWVAESWQPRGSSQWTGDGYGYGWFITQLAGEAVYYGRGFGGQALYVIPEREMTVVITSNPNPPSPGGQFQQALNRLVIGLLSSSDSES</sequence>
<dbReference type="InterPro" id="IPR001466">
    <property type="entry name" value="Beta-lactam-related"/>
</dbReference>
<evidence type="ECO:0000259" key="1">
    <source>
        <dbReference type="Pfam" id="PF00144"/>
    </source>
</evidence>
<organism evidence="2">
    <name type="scientific">marine sediment metagenome</name>
    <dbReference type="NCBI Taxonomy" id="412755"/>
    <lineage>
        <taxon>unclassified sequences</taxon>
        <taxon>metagenomes</taxon>
        <taxon>ecological metagenomes</taxon>
    </lineage>
</organism>
<dbReference type="PANTHER" id="PTHR43283:SF7">
    <property type="entry name" value="BETA-LACTAMASE-RELATED DOMAIN-CONTAINING PROTEIN"/>
    <property type="match status" value="1"/>
</dbReference>
<dbReference type="EMBL" id="LAZR01000013">
    <property type="protein sequence ID" value="KKO07378.1"/>
    <property type="molecule type" value="Genomic_DNA"/>
</dbReference>
<accession>A0A0F9W547</accession>
<evidence type="ECO:0000313" key="2">
    <source>
        <dbReference type="EMBL" id="KKO07378.1"/>
    </source>
</evidence>
<dbReference type="Gene3D" id="3.40.710.10">
    <property type="entry name" value="DD-peptidase/beta-lactamase superfamily"/>
    <property type="match status" value="1"/>
</dbReference>
<dbReference type="InterPro" id="IPR050789">
    <property type="entry name" value="Diverse_Enzym_Activities"/>
</dbReference>
<dbReference type="InterPro" id="IPR012338">
    <property type="entry name" value="Beta-lactam/transpept-like"/>
</dbReference>
<comment type="caution">
    <text evidence="2">The sequence shown here is derived from an EMBL/GenBank/DDBJ whole genome shotgun (WGS) entry which is preliminary data.</text>
</comment>
<dbReference type="PANTHER" id="PTHR43283">
    <property type="entry name" value="BETA-LACTAMASE-RELATED"/>
    <property type="match status" value="1"/>
</dbReference>
<protein>
    <recommendedName>
        <fullName evidence="1">Beta-lactamase-related domain-containing protein</fullName>
    </recommendedName>
</protein>
<dbReference type="Pfam" id="PF00144">
    <property type="entry name" value="Beta-lactamase"/>
    <property type="match status" value="1"/>
</dbReference>
<name>A0A0F9W547_9ZZZZ</name>